<accession>A0ABT6Y0Y3</accession>
<dbReference type="NCBIfam" id="TIGR01898">
    <property type="entry name" value="cas_TM1791_cmr6"/>
    <property type="match status" value="1"/>
</dbReference>
<dbReference type="PANTHER" id="PTHR39965">
    <property type="entry name" value="CRISPR SYSTEM CMR SUBUNIT CMR6"/>
    <property type="match status" value="1"/>
</dbReference>
<evidence type="ECO:0000259" key="3">
    <source>
        <dbReference type="Pfam" id="PF03787"/>
    </source>
</evidence>
<reference evidence="4 5" key="1">
    <citation type="submission" date="2023-04" db="EMBL/GenBank/DDBJ databases">
        <title>A. sendaiensis sub sp. chiapanensis a novel subspecie with specific adaptation in bacterial cell wall isolated from an active volcano.</title>
        <authorList>
            <person name="Alvarez Gutierrez P.E."/>
            <person name="Ortiz Cortes L.Y."/>
        </authorList>
    </citation>
    <scope>NUCLEOTIDE SEQUENCE [LARGE SCALE GENOMIC DNA]</scope>
    <source>
        <strain evidence="4 5">PA2</strain>
    </source>
</reference>
<evidence type="ECO:0000313" key="5">
    <source>
        <dbReference type="Proteomes" id="UP001529245"/>
    </source>
</evidence>
<organism evidence="4 5">
    <name type="scientific">Alicyclobacillus sendaiensis PA2</name>
    <dbReference type="NCBI Taxonomy" id="3029425"/>
    <lineage>
        <taxon>Bacteria</taxon>
        <taxon>Bacillati</taxon>
        <taxon>Bacillota</taxon>
        <taxon>Bacilli</taxon>
        <taxon>Bacillales</taxon>
        <taxon>Alicyclobacillaceae</taxon>
        <taxon>Alicyclobacillus</taxon>
    </lineage>
</organism>
<gene>
    <name evidence="4" type="primary">cmr6</name>
    <name evidence="4" type="ORF">QID03_12585</name>
</gene>
<keyword evidence="5" id="KW-1185">Reference proteome</keyword>
<comment type="caution">
    <text evidence="4">The sequence shown here is derived from an EMBL/GenBank/DDBJ whole genome shotgun (WGS) entry which is preliminary data.</text>
</comment>
<sequence length="380" mass="42710">MRDRDVRGPLAQESMWETVGAKLENPGLVFQRFGFVGVHDEPQSDAGSLLASAYARIHEAFCAAQQGDLYPRLYQRAAAMSSMGRTPHVSDEIEFEERVAVGLGRESVYEVGLTFHPVYGVPYIPGSTLKGLLSHFVHDAVGQQRAEFQRGGEGHRFLFGTTERDDEERNRGALIFYDALIKPEALSSLRLEVMTIHYPSYYRGLDTPHGMDDPIPVHFLSLDRPTFLLRLGMDCEDEKAGEWLAWSWDRLLDALSLWGVGGKKSSGYGRAKKKQTESVFGTTQPPSVPRAGDILRVRRIEPPNGKGGVWFETVDPPRLYGDLKGMTPQHAPAMGEIIELKLKKFRKDLSEDRVEWDRLPQATPLTRPRDGKGGTRTRRF</sequence>
<dbReference type="InterPro" id="IPR010172">
    <property type="entry name" value="CRISPR-assoc_prot_TM1791"/>
</dbReference>
<protein>
    <submittedName>
        <fullName evidence="4">Type III-B CRISPR module RAMP protein Cmr6</fullName>
    </submittedName>
</protein>
<dbReference type="InterPro" id="IPR005537">
    <property type="entry name" value="RAMP_III_fam"/>
</dbReference>
<dbReference type="EMBL" id="JASGCB010000029">
    <property type="protein sequence ID" value="MDI9260996.1"/>
    <property type="molecule type" value="Genomic_DNA"/>
</dbReference>
<dbReference type="RefSeq" id="WP_283204408.1">
    <property type="nucleotide sequence ID" value="NZ_JASGCB010000029.1"/>
</dbReference>
<feature type="domain" description="CRISPR type III-associated protein" evidence="3">
    <location>
        <begin position="93"/>
        <end position="271"/>
    </location>
</feature>
<keyword evidence="1" id="KW-0051">Antiviral defense</keyword>
<dbReference type="PANTHER" id="PTHR39965:SF1">
    <property type="entry name" value="CRISPR SYSTEM CMR SUBUNIT CMR6"/>
    <property type="match status" value="1"/>
</dbReference>
<evidence type="ECO:0000313" key="4">
    <source>
        <dbReference type="EMBL" id="MDI9260996.1"/>
    </source>
</evidence>
<dbReference type="Pfam" id="PF03787">
    <property type="entry name" value="RAMPs"/>
    <property type="match status" value="1"/>
</dbReference>
<dbReference type="Proteomes" id="UP001529245">
    <property type="component" value="Unassembled WGS sequence"/>
</dbReference>
<proteinExistence type="predicted"/>
<evidence type="ECO:0000256" key="1">
    <source>
        <dbReference type="ARBA" id="ARBA00023118"/>
    </source>
</evidence>
<evidence type="ECO:0000256" key="2">
    <source>
        <dbReference type="SAM" id="MobiDB-lite"/>
    </source>
</evidence>
<name>A0ABT6Y0Y3_ALISE</name>
<feature type="region of interest" description="Disordered" evidence="2">
    <location>
        <begin position="356"/>
        <end position="380"/>
    </location>
</feature>